<organism evidence="1 2">
    <name type="scientific">Agathobacter rectalis</name>
    <dbReference type="NCBI Taxonomy" id="39491"/>
    <lineage>
        <taxon>Bacteria</taxon>
        <taxon>Bacillati</taxon>
        <taxon>Bacillota</taxon>
        <taxon>Clostridia</taxon>
        <taxon>Lachnospirales</taxon>
        <taxon>Lachnospiraceae</taxon>
        <taxon>Agathobacter</taxon>
    </lineage>
</organism>
<dbReference type="EMBL" id="QRKN01000001">
    <property type="protein sequence ID" value="RHI25634.1"/>
    <property type="molecule type" value="Genomic_DNA"/>
</dbReference>
<proteinExistence type="predicted"/>
<sequence>MSKSKEELYEYFSYMQQEDNKSLLGGMAWDDIAWNIKYAEDNGISRTQLGFDFPKLLGHLIIDDETYEKKKKEYAESIETYNHNADLLRANKWKYKLVDDSEESRRHLADTYIQYAENCKELLKDLDVYHKEYLDYIKSNKQ</sequence>
<name>A0A414ZR01_9FIRM</name>
<evidence type="ECO:0000313" key="2">
    <source>
        <dbReference type="Proteomes" id="UP000285865"/>
    </source>
</evidence>
<dbReference type="AlphaFoldDB" id="A0A414ZR01"/>
<reference evidence="1 2" key="1">
    <citation type="submission" date="2018-08" db="EMBL/GenBank/DDBJ databases">
        <title>A genome reference for cultivated species of the human gut microbiota.</title>
        <authorList>
            <person name="Zou Y."/>
            <person name="Xue W."/>
            <person name="Luo G."/>
        </authorList>
    </citation>
    <scope>NUCLEOTIDE SEQUENCE [LARGE SCALE GENOMIC DNA]</scope>
    <source>
        <strain evidence="1 2">AM16-11</strain>
    </source>
</reference>
<protein>
    <submittedName>
        <fullName evidence="1">Uncharacterized protein</fullName>
    </submittedName>
</protein>
<accession>A0A414ZR01</accession>
<dbReference type="RefSeq" id="WP_118257110.1">
    <property type="nucleotide sequence ID" value="NZ_QRKN01000001.1"/>
</dbReference>
<comment type="caution">
    <text evidence="1">The sequence shown here is derived from an EMBL/GenBank/DDBJ whole genome shotgun (WGS) entry which is preliminary data.</text>
</comment>
<gene>
    <name evidence="1" type="ORF">DW172_02825</name>
</gene>
<dbReference type="Proteomes" id="UP000285865">
    <property type="component" value="Unassembled WGS sequence"/>
</dbReference>
<evidence type="ECO:0000313" key="1">
    <source>
        <dbReference type="EMBL" id="RHI25634.1"/>
    </source>
</evidence>